<dbReference type="Proteomes" id="UP000031563">
    <property type="component" value="Unassembled WGS sequence"/>
</dbReference>
<name>A0A0F5I8I4_BACTR</name>
<dbReference type="Pfam" id="PF01740">
    <property type="entry name" value="STAS"/>
    <property type="match status" value="1"/>
</dbReference>
<keyword evidence="3" id="KW-1185">Reference proteome</keyword>
<dbReference type="InterPro" id="IPR036513">
    <property type="entry name" value="STAS_dom_sf"/>
</dbReference>
<comment type="caution">
    <text evidence="2">The sequence shown here is derived from an EMBL/GenBank/DDBJ whole genome shotgun (WGS) entry which is preliminary data.</text>
</comment>
<evidence type="ECO:0000259" key="1">
    <source>
        <dbReference type="PROSITE" id="PS50801"/>
    </source>
</evidence>
<evidence type="ECO:0000313" key="3">
    <source>
        <dbReference type="Proteomes" id="UP000031563"/>
    </source>
</evidence>
<dbReference type="STRING" id="1221996.QY95_00454"/>
<dbReference type="Gene3D" id="3.30.750.24">
    <property type="entry name" value="STAS domain"/>
    <property type="match status" value="1"/>
</dbReference>
<gene>
    <name evidence="2" type="ORF">QY95_00454</name>
</gene>
<sequence length="272" mass="30512">MEKVLRLAAYLDEHSLELADELVHTIVSQLDDEMSDQEIREYVEMYTDFIHISSEVLSSGRGIPSEQLLDWSRKKGSYTAEKGERISAVADRYPAARWAFAEKLAALADQFDLTSEEAGFLKRQVHLMLDVSLNEVIRAFEQKVEELIQEAQAEIMHLSAPIVPLQQGLAVLPIVGSINEERAAFLLEKTVPRVAELQLESLIIDFSGLSHIDTMVEKSLFDMYQILKMIGIEPIATGIRPNLAQKITNIGADLSAIKAYSTVREALEQINK</sequence>
<dbReference type="CDD" id="cd07041">
    <property type="entry name" value="STAS_RsbR_RsbS_like"/>
    <property type="match status" value="1"/>
</dbReference>
<dbReference type="InterPro" id="IPR051932">
    <property type="entry name" value="Bact_StressResp_Reg"/>
</dbReference>
<dbReference type="RefSeq" id="WP_040037592.1">
    <property type="nucleotide sequence ID" value="NZ_JWIQ02000060.1"/>
</dbReference>
<organism evidence="2 3">
    <name type="scientific">Bacillus thermotolerans</name>
    <name type="common">Quasibacillus thermotolerans</name>
    <dbReference type="NCBI Taxonomy" id="1221996"/>
    <lineage>
        <taxon>Bacteria</taxon>
        <taxon>Bacillati</taxon>
        <taxon>Bacillota</taxon>
        <taxon>Bacilli</taxon>
        <taxon>Bacillales</taxon>
        <taxon>Bacillaceae</taxon>
        <taxon>Bacillus</taxon>
    </lineage>
</organism>
<dbReference type="PANTHER" id="PTHR33745">
    <property type="entry name" value="RSBT ANTAGONIST PROTEIN RSBS-RELATED"/>
    <property type="match status" value="1"/>
</dbReference>
<accession>A0A0F5I8I4</accession>
<dbReference type="InterPro" id="IPR002645">
    <property type="entry name" value="STAS_dom"/>
</dbReference>
<dbReference type="AlphaFoldDB" id="A0A0F5I8I4"/>
<dbReference type="OrthoDB" id="2677458at2"/>
<evidence type="ECO:0000313" key="2">
    <source>
        <dbReference type="EMBL" id="KKB41836.1"/>
    </source>
</evidence>
<protein>
    <submittedName>
        <fullName evidence="2">Sulfate transporter/antisigma-factor antagonist STAS</fullName>
    </submittedName>
</protein>
<feature type="domain" description="STAS" evidence="1">
    <location>
        <begin position="159"/>
        <end position="270"/>
    </location>
</feature>
<reference evidence="2" key="1">
    <citation type="submission" date="2015-02" db="EMBL/GenBank/DDBJ databases">
        <title>Genome Assembly of Bacillaceae bacterium MTCC 8252.</title>
        <authorList>
            <person name="Verma A."/>
            <person name="Khatri I."/>
            <person name="Mual P."/>
            <person name="Subramanian S."/>
            <person name="Krishnamurthi S."/>
        </authorList>
    </citation>
    <scope>NUCLEOTIDE SEQUENCE [LARGE SCALE GENOMIC DNA]</scope>
    <source>
        <strain evidence="2">MTCC 8252</strain>
    </source>
</reference>
<dbReference type="SUPFAM" id="SSF52091">
    <property type="entry name" value="SpoIIaa-like"/>
    <property type="match status" value="1"/>
</dbReference>
<dbReference type="PANTHER" id="PTHR33745:SF8">
    <property type="entry name" value="BLUE-LIGHT PHOTORECEPTOR"/>
    <property type="match status" value="1"/>
</dbReference>
<proteinExistence type="predicted"/>
<dbReference type="EMBL" id="JWIR02000018">
    <property type="protein sequence ID" value="KKB41836.1"/>
    <property type="molecule type" value="Genomic_DNA"/>
</dbReference>
<dbReference type="PROSITE" id="PS50801">
    <property type="entry name" value="STAS"/>
    <property type="match status" value="1"/>
</dbReference>